<dbReference type="Proteomes" id="UP000188320">
    <property type="component" value="Unassembled WGS sequence"/>
</dbReference>
<dbReference type="GO" id="GO:0005634">
    <property type="term" value="C:nucleus"/>
    <property type="evidence" value="ECO:0007669"/>
    <property type="project" value="TreeGrafter"/>
</dbReference>
<protein>
    <submittedName>
        <fullName evidence="2">Uncharacterized protein</fullName>
    </submittedName>
</protein>
<dbReference type="InterPro" id="IPR039294">
    <property type="entry name" value="EIF1AD"/>
</dbReference>
<reference evidence="3" key="1">
    <citation type="submission" date="2017-01" db="EMBL/GenBank/DDBJ databases">
        <authorList>
            <person name="Wang Y."/>
            <person name="White M."/>
            <person name="Kvist S."/>
            <person name="Moncalvo J.-M."/>
        </authorList>
    </citation>
    <scope>NUCLEOTIDE SEQUENCE [LARGE SCALE GENOMIC DNA]</scope>
    <source>
        <strain evidence="3">COL-18-3</strain>
    </source>
</reference>
<evidence type="ECO:0000313" key="3">
    <source>
        <dbReference type="Proteomes" id="UP000188320"/>
    </source>
</evidence>
<name>A0A1R1PCH0_ZANCU</name>
<evidence type="ECO:0000313" key="2">
    <source>
        <dbReference type="EMBL" id="OMH78675.1"/>
    </source>
</evidence>
<dbReference type="PANTHER" id="PTHR21641">
    <property type="entry name" value="TRANSLATION INITIATION FACTOR-RELATED"/>
    <property type="match status" value="1"/>
</dbReference>
<dbReference type="PANTHER" id="PTHR21641:SF0">
    <property type="entry name" value="RNA-BINDING PROTEIN EIF1AD-RELATED"/>
    <property type="match status" value="1"/>
</dbReference>
<keyword evidence="3" id="KW-1185">Reference proteome</keyword>
<dbReference type="AlphaFoldDB" id="A0A1R1PCH0"/>
<gene>
    <name evidence="2" type="ORF">AX774_g7933</name>
</gene>
<evidence type="ECO:0000256" key="1">
    <source>
        <dbReference type="SAM" id="MobiDB-lite"/>
    </source>
</evidence>
<organism evidence="2 3">
    <name type="scientific">Zancudomyces culisetae</name>
    <name type="common">Gut fungus</name>
    <name type="synonym">Smittium culisetae</name>
    <dbReference type="NCBI Taxonomy" id="1213189"/>
    <lineage>
        <taxon>Eukaryota</taxon>
        <taxon>Fungi</taxon>
        <taxon>Fungi incertae sedis</taxon>
        <taxon>Zoopagomycota</taxon>
        <taxon>Kickxellomycotina</taxon>
        <taxon>Harpellomycetes</taxon>
        <taxon>Harpellales</taxon>
        <taxon>Legeriomycetaceae</taxon>
        <taxon>Zancudomyces</taxon>
    </lineage>
</organism>
<accession>A0A1R1PCH0</accession>
<feature type="compositionally biased region" description="Acidic residues" evidence="1">
    <location>
        <begin position="83"/>
        <end position="92"/>
    </location>
</feature>
<sequence length="92" mass="10343">MPNSNKVSGEIVQILSARNVKKLKESGTWPKEFYTDEELGEMGKMVKRLDELTVADGDSAYPSDDSFEEIEGNPNRRRIQIESDSDSDSDSE</sequence>
<dbReference type="OrthoDB" id="1738325at2759"/>
<comment type="caution">
    <text evidence="2">The sequence shown here is derived from an EMBL/GenBank/DDBJ whole genome shotgun (WGS) entry which is preliminary data.</text>
</comment>
<proteinExistence type="predicted"/>
<feature type="region of interest" description="Disordered" evidence="1">
    <location>
        <begin position="56"/>
        <end position="92"/>
    </location>
</feature>
<dbReference type="EMBL" id="LSSK01001862">
    <property type="protein sequence ID" value="OMH78675.1"/>
    <property type="molecule type" value="Genomic_DNA"/>
</dbReference>